<gene>
    <name evidence="2" type="ORF">FLONG3_3155</name>
</gene>
<sequence length="281" mass="29754">MSASTTTTSVVVESSSTVSVSSTEVTLSPDETLWPTTTTRDVTFTSSTEPAETTTVACVPPEGAVCGKTGSRQGGTGGELVKNGRFDSLEHCAQDCANEARCKIVAYRPNVYCELWSEIPTFSNAETSYKWYEPSCLCVDTPAETTTTEGPAETTTVITEAATTTTKAPAETSCTAPENAICGERGTRATGAGYIGRGDDGSLAECEASCKNDPTCRMFAFTEGGDFCKLWSEVSEINSFPAPFKRYELSCFCDEKPAGTTTTTVEATTTTETPVETTITV</sequence>
<dbReference type="AlphaFoldDB" id="A0A395T1Z9"/>
<protein>
    <submittedName>
        <fullName evidence="2">Pan domain-containing</fullName>
    </submittedName>
</protein>
<dbReference type="InterPro" id="IPR003609">
    <property type="entry name" value="Pan_app"/>
</dbReference>
<feature type="domain" description="Apple" evidence="1">
    <location>
        <begin position="66"/>
        <end position="136"/>
    </location>
</feature>
<dbReference type="EMBL" id="PXOG01000059">
    <property type="protein sequence ID" value="RGP78700.1"/>
    <property type="molecule type" value="Genomic_DNA"/>
</dbReference>
<accession>A0A395T1Z9</accession>
<name>A0A395T1Z9_9HYPO</name>
<dbReference type="PROSITE" id="PS50948">
    <property type="entry name" value="PAN"/>
    <property type="match status" value="2"/>
</dbReference>
<dbReference type="Pfam" id="PF00024">
    <property type="entry name" value="PAN_1"/>
    <property type="match status" value="2"/>
</dbReference>
<proteinExistence type="predicted"/>
<keyword evidence="3" id="KW-1185">Reference proteome</keyword>
<evidence type="ECO:0000313" key="3">
    <source>
        <dbReference type="Proteomes" id="UP000266234"/>
    </source>
</evidence>
<dbReference type="Proteomes" id="UP000266234">
    <property type="component" value="Unassembled WGS sequence"/>
</dbReference>
<evidence type="ECO:0000259" key="1">
    <source>
        <dbReference type="PROSITE" id="PS50948"/>
    </source>
</evidence>
<evidence type="ECO:0000313" key="2">
    <source>
        <dbReference type="EMBL" id="RGP78700.1"/>
    </source>
</evidence>
<feature type="domain" description="Apple" evidence="1">
    <location>
        <begin position="182"/>
        <end position="251"/>
    </location>
</feature>
<organism evidence="2 3">
    <name type="scientific">Fusarium longipes</name>
    <dbReference type="NCBI Taxonomy" id="694270"/>
    <lineage>
        <taxon>Eukaryota</taxon>
        <taxon>Fungi</taxon>
        <taxon>Dikarya</taxon>
        <taxon>Ascomycota</taxon>
        <taxon>Pezizomycotina</taxon>
        <taxon>Sordariomycetes</taxon>
        <taxon>Hypocreomycetidae</taxon>
        <taxon>Hypocreales</taxon>
        <taxon>Nectriaceae</taxon>
        <taxon>Fusarium</taxon>
    </lineage>
</organism>
<dbReference type="Gene3D" id="3.50.4.10">
    <property type="entry name" value="Hepatocyte Growth Factor"/>
    <property type="match status" value="1"/>
</dbReference>
<dbReference type="STRING" id="694270.A0A395T1Z9"/>
<reference evidence="2 3" key="1">
    <citation type="journal article" date="2018" name="PLoS Pathog.">
        <title>Evolution of structural diversity of trichothecenes, a family of toxins produced by plant pathogenic and entomopathogenic fungi.</title>
        <authorList>
            <person name="Proctor R.H."/>
            <person name="McCormick S.P."/>
            <person name="Kim H.S."/>
            <person name="Cardoza R.E."/>
            <person name="Stanley A.M."/>
            <person name="Lindo L."/>
            <person name="Kelly A."/>
            <person name="Brown D.W."/>
            <person name="Lee T."/>
            <person name="Vaughan M.M."/>
            <person name="Alexander N.J."/>
            <person name="Busman M."/>
            <person name="Gutierrez S."/>
        </authorList>
    </citation>
    <scope>NUCLEOTIDE SEQUENCE [LARGE SCALE GENOMIC DNA]</scope>
    <source>
        <strain evidence="2 3">NRRL 20695</strain>
    </source>
</reference>
<comment type="caution">
    <text evidence="2">The sequence shown here is derived from an EMBL/GenBank/DDBJ whole genome shotgun (WGS) entry which is preliminary data.</text>
</comment>
<dbReference type="OrthoDB" id="10511205at2759"/>